<accession>A0A7N0VM89</accession>
<organism evidence="1 2">
    <name type="scientific">Kalanchoe fedtschenkoi</name>
    <name type="common">Lavender scallops</name>
    <name type="synonym">South American air plant</name>
    <dbReference type="NCBI Taxonomy" id="63787"/>
    <lineage>
        <taxon>Eukaryota</taxon>
        <taxon>Viridiplantae</taxon>
        <taxon>Streptophyta</taxon>
        <taxon>Embryophyta</taxon>
        <taxon>Tracheophyta</taxon>
        <taxon>Spermatophyta</taxon>
        <taxon>Magnoliopsida</taxon>
        <taxon>eudicotyledons</taxon>
        <taxon>Gunneridae</taxon>
        <taxon>Pentapetalae</taxon>
        <taxon>Saxifragales</taxon>
        <taxon>Crassulaceae</taxon>
        <taxon>Kalanchoe</taxon>
    </lineage>
</organism>
<protein>
    <submittedName>
        <fullName evidence="1">Uncharacterized protein</fullName>
    </submittedName>
</protein>
<dbReference type="EnsemblPlants" id="Kaladp1129s0034.1.v1.1">
    <property type="protein sequence ID" value="Kaladp1129s0034.1.v1.1.CDS.1"/>
    <property type="gene ID" value="Kaladp1129s0034.v1.1"/>
</dbReference>
<dbReference type="Gramene" id="Kaladp1129s0034.1.v1.1">
    <property type="protein sequence ID" value="Kaladp1129s0034.1.v1.1.CDS.1"/>
    <property type="gene ID" value="Kaladp1129s0034.v1.1"/>
</dbReference>
<dbReference type="AlphaFoldDB" id="A0A7N0VM89"/>
<keyword evidence="2" id="KW-1185">Reference proteome</keyword>
<name>A0A7N0VM89_KALFE</name>
<sequence>MFQPVNLEVDSVYVKCLSSYCHLPPFISLEGAHCFLFLIECKRKKQLNSCSYIYMEGWPLRV</sequence>
<evidence type="ECO:0000313" key="1">
    <source>
        <dbReference type="EnsemblPlants" id="Kaladp1129s0034.1.v1.1.CDS.1"/>
    </source>
</evidence>
<evidence type="ECO:0000313" key="2">
    <source>
        <dbReference type="Proteomes" id="UP000594263"/>
    </source>
</evidence>
<dbReference type="Proteomes" id="UP000594263">
    <property type="component" value="Unplaced"/>
</dbReference>
<reference evidence="1" key="1">
    <citation type="submission" date="2021-01" db="UniProtKB">
        <authorList>
            <consortium name="EnsemblPlants"/>
        </authorList>
    </citation>
    <scope>IDENTIFICATION</scope>
</reference>
<proteinExistence type="predicted"/>